<reference evidence="1" key="1">
    <citation type="submission" date="2020-08" db="EMBL/GenBank/DDBJ databases">
        <title>Multicomponent nature underlies the extraordinary mechanical properties of spider dragline silk.</title>
        <authorList>
            <person name="Kono N."/>
            <person name="Nakamura H."/>
            <person name="Mori M."/>
            <person name="Yoshida Y."/>
            <person name="Ohtoshi R."/>
            <person name="Malay A.D."/>
            <person name="Moran D.A.P."/>
            <person name="Tomita M."/>
            <person name="Numata K."/>
            <person name="Arakawa K."/>
        </authorList>
    </citation>
    <scope>NUCLEOTIDE SEQUENCE</scope>
</reference>
<feature type="non-terminal residue" evidence="1">
    <location>
        <position position="51"/>
    </location>
</feature>
<gene>
    <name evidence="1" type="ORF">NPIL_125021</name>
</gene>
<evidence type="ECO:0000313" key="1">
    <source>
        <dbReference type="EMBL" id="GFT57761.1"/>
    </source>
</evidence>
<dbReference type="EMBL" id="BMAW01067040">
    <property type="protein sequence ID" value="GFT57761.1"/>
    <property type="molecule type" value="Genomic_DNA"/>
</dbReference>
<proteinExistence type="predicted"/>
<dbReference type="AlphaFoldDB" id="A0A8X6P8Q9"/>
<dbReference type="Proteomes" id="UP000887013">
    <property type="component" value="Unassembled WGS sequence"/>
</dbReference>
<organism evidence="1 2">
    <name type="scientific">Nephila pilipes</name>
    <name type="common">Giant wood spider</name>
    <name type="synonym">Nephila maculata</name>
    <dbReference type="NCBI Taxonomy" id="299642"/>
    <lineage>
        <taxon>Eukaryota</taxon>
        <taxon>Metazoa</taxon>
        <taxon>Ecdysozoa</taxon>
        <taxon>Arthropoda</taxon>
        <taxon>Chelicerata</taxon>
        <taxon>Arachnida</taxon>
        <taxon>Araneae</taxon>
        <taxon>Araneomorphae</taxon>
        <taxon>Entelegynae</taxon>
        <taxon>Araneoidea</taxon>
        <taxon>Nephilidae</taxon>
        <taxon>Nephila</taxon>
    </lineage>
</organism>
<accession>A0A8X6P8Q9</accession>
<protein>
    <submittedName>
        <fullName evidence="1">Uncharacterized protein</fullName>
    </submittedName>
</protein>
<evidence type="ECO:0000313" key="2">
    <source>
        <dbReference type="Proteomes" id="UP000887013"/>
    </source>
</evidence>
<keyword evidence="2" id="KW-1185">Reference proteome</keyword>
<sequence>MIVICLLPTVKHGESIMLSASCHWSSAGNRNLEGKDHWEKYMKILVDRTIL</sequence>
<name>A0A8X6P8Q9_NEPPI</name>
<comment type="caution">
    <text evidence="1">The sequence shown here is derived from an EMBL/GenBank/DDBJ whole genome shotgun (WGS) entry which is preliminary data.</text>
</comment>